<dbReference type="GO" id="GO:0010181">
    <property type="term" value="F:FMN binding"/>
    <property type="evidence" value="ECO:0007669"/>
    <property type="project" value="InterPro"/>
</dbReference>
<dbReference type="AlphaFoldDB" id="A0A0F7FGP9"/>
<feature type="domain" description="Flavin reductase like" evidence="4">
    <location>
        <begin position="9"/>
        <end position="155"/>
    </location>
</feature>
<keyword evidence="2" id="KW-0285">Flavoprotein</keyword>
<dbReference type="PANTHER" id="PTHR43567:SF1">
    <property type="entry name" value="FLAVOREDOXIN"/>
    <property type="match status" value="1"/>
</dbReference>
<dbReference type="EMBL" id="CP009961">
    <property type="protein sequence ID" value="AKG38254.1"/>
    <property type="molecule type" value="Genomic_DNA"/>
</dbReference>
<gene>
    <name evidence="5" type="ORF">MA03_01705</name>
</gene>
<dbReference type="HOGENOM" id="CLU_059021_5_3_2"/>
<organism evidence="5 6">
    <name type="scientific">Infirmifilum uzonense</name>
    <dbReference type="NCBI Taxonomy" id="1550241"/>
    <lineage>
        <taxon>Archaea</taxon>
        <taxon>Thermoproteota</taxon>
        <taxon>Thermoprotei</taxon>
        <taxon>Thermofilales</taxon>
        <taxon>Thermofilaceae</taxon>
        <taxon>Infirmifilum</taxon>
    </lineage>
</organism>
<sequence length="178" mass="20041">MREVRKFYLLLHPRPAYIIGSGLVGERVNFMAASWVTPVAEEPPLVGVAIDVTSYTHELIIKYGEFTVNVLPLSRINDIYYFGSRSGRNEDKSSRLGYKKGSKVSAPVLLDAVGILECKVSHSIKANDVTFFIGEVVEAEADEEVFDERIGWKTLKAKIPLHNWGKLFYDIGRAHRVE</sequence>
<dbReference type="GeneID" id="25400906"/>
<evidence type="ECO:0000256" key="1">
    <source>
        <dbReference type="ARBA" id="ARBA00001917"/>
    </source>
</evidence>
<keyword evidence="6" id="KW-1185">Reference proteome</keyword>
<dbReference type="SUPFAM" id="SSF50475">
    <property type="entry name" value="FMN-binding split barrel"/>
    <property type="match status" value="1"/>
</dbReference>
<dbReference type="OrthoDB" id="8522at2157"/>
<dbReference type="STRING" id="1550241.MA03_01705"/>
<evidence type="ECO:0000256" key="3">
    <source>
        <dbReference type="ARBA" id="ARBA00038054"/>
    </source>
</evidence>
<dbReference type="Proteomes" id="UP000067434">
    <property type="component" value="Chromosome"/>
</dbReference>
<evidence type="ECO:0000313" key="6">
    <source>
        <dbReference type="Proteomes" id="UP000067434"/>
    </source>
</evidence>
<evidence type="ECO:0000256" key="2">
    <source>
        <dbReference type="ARBA" id="ARBA00022630"/>
    </source>
</evidence>
<dbReference type="PANTHER" id="PTHR43567">
    <property type="entry name" value="FLAVOREDOXIN-RELATED-RELATED"/>
    <property type="match status" value="1"/>
</dbReference>
<dbReference type="PATRIC" id="fig|1550241.5.peg.348"/>
<evidence type="ECO:0000259" key="4">
    <source>
        <dbReference type="SMART" id="SM00903"/>
    </source>
</evidence>
<protein>
    <submittedName>
        <fullName evidence="5">Flavin reductase</fullName>
    </submittedName>
</protein>
<comment type="cofactor">
    <cofactor evidence="1">
        <name>FMN</name>
        <dbReference type="ChEBI" id="CHEBI:58210"/>
    </cofactor>
</comment>
<dbReference type="KEGG" id="thf:MA03_01705"/>
<dbReference type="RefSeq" id="WP_052883616.1">
    <property type="nucleotide sequence ID" value="NZ_CP009961.1"/>
</dbReference>
<dbReference type="InterPro" id="IPR002563">
    <property type="entry name" value="Flavin_Rdtase-like_dom"/>
</dbReference>
<evidence type="ECO:0000313" key="5">
    <source>
        <dbReference type="EMBL" id="AKG38254.1"/>
    </source>
</evidence>
<dbReference type="InterPro" id="IPR012349">
    <property type="entry name" value="Split_barrel_FMN-bd"/>
</dbReference>
<proteinExistence type="inferred from homology"/>
<accession>A0A0F7FGP9</accession>
<reference evidence="5 6" key="1">
    <citation type="journal article" date="2015" name="Stand. Genomic Sci.">
        <title>Complete genome sequence of and proposal of Thermofilum uzonense sp. nov. a novel hyperthermophilic crenarchaeon and emended description of the genus Thermofilum.</title>
        <authorList>
            <person name="Toshchakov S.V."/>
            <person name="Korzhenkov A.A."/>
            <person name="Samarov N.I."/>
            <person name="Mazunin I.O."/>
            <person name="Mozhey O.I."/>
            <person name="Shmyr I.S."/>
            <person name="Derbikova K.S."/>
            <person name="Taranov E.A."/>
            <person name="Dominova I.N."/>
            <person name="Bonch-Osmolovskaya E.A."/>
            <person name="Patrushev M.V."/>
            <person name="Podosokorskaya O.A."/>
            <person name="Kublanov I.V."/>
        </authorList>
    </citation>
    <scope>NUCLEOTIDE SEQUENCE [LARGE SCALE GENOMIC DNA]</scope>
    <source>
        <strain evidence="5 6">1807-2</strain>
    </source>
</reference>
<dbReference type="Pfam" id="PF01613">
    <property type="entry name" value="Flavin_Reduct"/>
    <property type="match status" value="1"/>
</dbReference>
<dbReference type="Gene3D" id="2.30.110.10">
    <property type="entry name" value="Electron Transport, Fmn-binding Protein, Chain A"/>
    <property type="match status" value="1"/>
</dbReference>
<name>A0A0F7FGP9_9CREN</name>
<comment type="similarity">
    <text evidence="3">Belongs to the flavoredoxin family.</text>
</comment>
<dbReference type="InterPro" id="IPR052174">
    <property type="entry name" value="Flavoredoxin"/>
</dbReference>
<dbReference type="SMART" id="SM00903">
    <property type="entry name" value="Flavin_Reduct"/>
    <property type="match status" value="1"/>
</dbReference>